<feature type="transmembrane region" description="Helical" evidence="7">
    <location>
        <begin position="185"/>
        <end position="201"/>
    </location>
</feature>
<organism evidence="9 10">
    <name type="scientific">Dolosicoccus paucivorans</name>
    <dbReference type="NCBI Taxonomy" id="84521"/>
    <lineage>
        <taxon>Bacteria</taxon>
        <taxon>Bacillati</taxon>
        <taxon>Bacillota</taxon>
        <taxon>Bacilli</taxon>
        <taxon>Lactobacillales</taxon>
        <taxon>Aerococcaceae</taxon>
        <taxon>Dolosicoccus</taxon>
    </lineage>
</organism>
<name>A0A2N6SLM8_9LACT</name>
<evidence type="ECO:0000256" key="7">
    <source>
        <dbReference type="SAM" id="Phobius"/>
    </source>
</evidence>
<feature type="transmembrane region" description="Helical" evidence="7">
    <location>
        <begin position="161"/>
        <end position="179"/>
    </location>
</feature>
<dbReference type="Pfam" id="PF01694">
    <property type="entry name" value="Rhomboid"/>
    <property type="match status" value="1"/>
</dbReference>
<keyword evidence="4" id="KW-0378">Hydrolase</keyword>
<dbReference type="STRING" id="84521.SAMN04487994_10734"/>
<dbReference type="InterPro" id="IPR035952">
    <property type="entry name" value="Rhomboid-like_sf"/>
</dbReference>
<dbReference type="GO" id="GO:0006508">
    <property type="term" value="P:proteolysis"/>
    <property type="evidence" value="ECO:0007669"/>
    <property type="project" value="UniProtKB-KW"/>
</dbReference>
<gene>
    <name evidence="9" type="ORF">CJ205_06845</name>
</gene>
<sequence length="235" mass="26540">MRRIKSMDYFKKSVWKDAPFVTYALLSIIIAWYLATLLIFKTTETTHALVRMGAKFNLFIVERGEWWRLITAGFLHIGFRHLLMNGISIYFIGRHLEQIIGHWNFFLVYMTSLIGGNLFSFAFSTNVSAGASTAIFGTFAAYIILAYLNPGNLYLERYARTFGTLLIFNIIFGLTSVGVDNWGHIGGAVYGGLIMALIDFIHLKNNKLIWTIIGIIVIITLTLFVLGIRLTHLGG</sequence>
<dbReference type="PANTHER" id="PTHR43731">
    <property type="entry name" value="RHOMBOID PROTEASE"/>
    <property type="match status" value="1"/>
</dbReference>
<feature type="transmembrane region" description="Helical" evidence="7">
    <location>
        <begin position="129"/>
        <end position="149"/>
    </location>
</feature>
<evidence type="ECO:0000256" key="3">
    <source>
        <dbReference type="ARBA" id="ARBA00022692"/>
    </source>
</evidence>
<evidence type="ECO:0000256" key="6">
    <source>
        <dbReference type="ARBA" id="ARBA00023136"/>
    </source>
</evidence>
<dbReference type="InterPro" id="IPR050925">
    <property type="entry name" value="Rhomboid_protease_S54"/>
</dbReference>
<dbReference type="Proteomes" id="UP000235682">
    <property type="component" value="Unassembled WGS sequence"/>
</dbReference>
<keyword evidence="9" id="KW-0645">Protease</keyword>
<evidence type="ECO:0000313" key="9">
    <source>
        <dbReference type="EMBL" id="PMC57981.1"/>
    </source>
</evidence>
<keyword evidence="3 7" id="KW-0812">Transmembrane</keyword>
<dbReference type="Gene3D" id="1.20.1540.10">
    <property type="entry name" value="Rhomboid-like"/>
    <property type="match status" value="1"/>
</dbReference>
<dbReference type="EMBL" id="PNHE01000032">
    <property type="protein sequence ID" value="PMC57981.1"/>
    <property type="molecule type" value="Genomic_DNA"/>
</dbReference>
<comment type="subcellular location">
    <subcellularLocation>
        <location evidence="1">Membrane</location>
        <topology evidence="1">Multi-pass membrane protein</topology>
    </subcellularLocation>
</comment>
<keyword evidence="10" id="KW-1185">Reference proteome</keyword>
<feature type="transmembrane region" description="Helical" evidence="7">
    <location>
        <begin position="103"/>
        <end position="123"/>
    </location>
</feature>
<evidence type="ECO:0000256" key="2">
    <source>
        <dbReference type="ARBA" id="ARBA00009045"/>
    </source>
</evidence>
<comment type="caution">
    <text evidence="9">The sequence shown here is derived from an EMBL/GenBank/DDBJ whole genome shotgun (WGS) entry which is preliminary data.</text>
</comment>
<feature type="transmembrane region" description="Helical" evidence="7">
    <location>
        <begin position="66"/>
        <end position="91"/>
    </location>
</feature>
<dbReference type="SUPFAM" id="SSF144091">
    <property type="entry name" value="Rhomboid-like"/>
    <property type="match status" value="1"/>
</dbReference>
<comment type="similarity">
    <text evidence="2">Belongs to the peptidase S54 family.</text>
</comment>
<keyword evidence="5 7" id="KW-1133">Transmembrane helix</keyword>
<dbReference type="GO" id="GO:0004252">
    <property type="term" value="F:serine-type endopeptidase activity"/>
    <property type="evidence" value="ECO:0007669"/>
    <property type="project" value="InterPro"/>
</dbReference>
<dbReference type="PANTHER" id="PTHR43731:SF14">
    <property type="entry name" value="PRESENILIN-ASSOCIATED RHOMBOID-LIKE PROTEIN, MITOCHONDRIAL"/>
    <property type="match status" value="1"/>
</dbReference>
<feature type="domain" description="Peptidase S54 rhomboid" evidence="8">
    <location>
        <begin position="63"/>
        <end position="197"/>
    </location>
</feature>
<dbReference type="InterPro" id="IPR022764">
    <property type="entry name" value="Peptidase_S54_rhomboid_dom"/>
</dbReference>
<reference evidence="9 10" key="1">
    <citation type="submission" date="2017-09" db="EMBL/GenBank/DDBJ databases">
        <title>Bacterial strain isolated from the female urinary microbiota.</title>
        <authorList>
            <person name="Thomas-White K."/>
            <person name="Kumar N."/>
            <person name="Forster S."/>
            <person name="Putonti C."/>
            <person name="Lawley T."/>
            <person name="Wolfe A.J."/>
        </authorList>
    </citation>
    <scope>NUCLEOTIDE SEQUENCE [LARGE SCALE GENOMIC DNA]</scope>
    <source>
        <strain evidence="9 10">UMB0852</strain>
    </source>
</reference>
<dbReference type="AlphaFoldDB" id="A0A2N6SLM8"/>
<feature type="transmembrane region" description="Helical" evidence="7">
    <location>
        <begin position="20"/>
        <end position="40"/>
    </location>
</feature>
<accession>A0A2N6SLM8</accession>
<feature type="transmembrane region" description="Helical" evidence="7">
    <location>
        <begin position="208"/>
        <end position="228"/>
    </location>
</feature>
<evidence type="ECO:0000256" key="1">
    <source>
        <dbReference type="ARBA" id="ARBA00004141"/>
    </source>
</evidence>
<evidence type="ECO:0000256" key="4">
    <source>
        <dbReference type="ARBA" id="ARBA00022801"/>
    </source>
</evidence>
<keyword evidence="6 7" id="KW-0472">Membrane</keyword>
<evidence type="ECO:0000256" key="5">
    <source>
        <dbReference type="ARBA" id="ARBA00022989"/>
    </source>
</evidence>
<dbReference type="GO" id="GO:0016020">
    <property type="term" value="C:membrane"/>
    <property type="evidence" value="ECO:0007669"/>
    <property type="project" value="UniProtKB-SubCell"/>
</dbReference>
<proteinExistence type="inferred from homology"/>
<evidence type="ECO:0000259" key="8">
    <source>
        <dbReference type="Pfam" id="PF01694"/>
    </source>
</evidence>
<protein>
    <submittedName>
        <fullName evidence="9">Rhomboid family intramembrane serine protease</fullName>
    </submittedName>
</protein>
<evidence type="ECO:0000313" key="10">
    <source>
        <dbReference type="Proteomes" id="UP000235682"/>
    </source>
</evidence>